<reference evidence="5 6" key="1">
    <citation type="submission" date="2016-10" db="EMBL/GenBank/DDBJ databases">
        <title>Draft genome sequences of four alkaliphilic bacteria belonging to the Anaerobacillus genus.</title>
        <authorList>
            <person name="Bassil N.M."/>
            <person name="Lloyd J.R."/>
        </authorList>
    </citation>
    <scope>NUCLEOTIDE SEQUENCE [LARGE SCALE GENOMIC DNA]</scope>
    <source>
        <strain evidence="5 6">DSM 22531</strain>
    </source>
</reference>
<evidence type="ECO:0000256" key="1">
    <source>
        <dbReference type="ARBA" id="ARBA00001946"/>
    </source>
</evidence>
<evidence type="ECO:0000259" key="4">
    <source>
        <dbReference type="PROSITE" id="PS51462"/>
    </source>
</evidence>
<dbReference type="PANTHER" id="PTHR43046:SF14">
    <property type="entry name" value="MUTT_NUDIX FAMILY PROTEIN"/>
    <property type="match status" value="1"/>
</dbReference>
<gene>
    <name evidence="5" type="ORF">BKP45_07700</name>
</gene>
<dbReference type="PANTHER" id="PTHR43046">
    <property type="entry name" value="GDP-MANNOSE MANNOSYL HYDROLASE"/>
    <property type="match status" value="1"/>
</dbReference>
<dbReference type="InterPro" id="IPR020476">
    <property type="entry name" value="Nudix_hydrolase"/>
</dbReference>
<feature type="domain" description="Nudix hydrolase" evidence="4">
    <location>
        <begin position="1"/>
        <end position="133"/>
    </location>
</feature>
<dbReference type="GO" id="GO:0016787">
    <property type="term" value="F:hydrolase activity"/>
    <property type="evidence" value="ECO:0007669"/>
    <property type="project" value="UniProtKB-KW"/>
</dbReference>
<comment type="caution">
    <text evidence="5">The sequence shown here is derived from an EMBL/GenBank/DDBJ whole genome shotgun (WGS) entry which is preliminary data.</text>
</comment>
<evidence type="ECO:0000313" key="5">
    <source>
        <dbReference type="EMBL" id="OIJ20938.1"/>
    </source>
</evidence>
<dbReference type="InterPro" id="IPR015797">
    <property type="entry name" value="NUDIX_hydrolase-like_dom_sf"/>
</dbReference>
<dbReference type="Proteomes" id="UP000180057">
    <property type="component" value="Unassembled WGS sequence"/>
</dbReference>
<dbReference type="RefSeq" id="WP_071389154.1">
    <property type="nucleotide sequence ID" value="NZ_MLQS01000004.1"/>
</dbReference>
<dbReference type="InterPro" id="IPR020084">
    <property type="entry name" value="NUDIX_hydrolase_CS"/>
</dbReference>
<comment type="similarity">
    <text evidence="3">Belongs to the Nudix hydrolase family.</text>
</comment>
<dbReference type="EMBL" id="MLQS01000004">
    <property type="protein sequence ID" value="OIJ20938.1"/>
    <property type="molecule type" value="Genomic_DNA"/>
</dbReference>
<sequence>MKKRGNVWLAATGIVIKEGKWLVVKKKYGGLKGLWSFPGGFVDEGETVDQTAVREVEEETGIKTIVKDIVGVRTGVLENVISDNLITFLLEEIGGELKGQSGEIEEVAYMTREELEADPKTSKTVHLYLKEMTAKSFQKIDFNPGDVFNYTRFKVFY</sequence>
<comment type="cofactor">
    <cofactor evidence="1">
        <name>Mg(2+)</name>
        <dbReference type="ChEBI" id="CHEBI:18420"/>
    </cofactor>
</comment>
<dbReference type="PROSITE" id="PS00893">
    <property type="entry name" value="NUDIX_BOX"/>
    <property type="match status" value="1"/>
</dbReference>
<dbReference type="OrthoDB" id="9786141at2"/>
<evidence type="ECO:0000256" key="3">
    <source>
        <dbReference type="RuleBase" id="RU003476"/>
    </source>
</evidence>
<evidence type="ECO:0000256" key="2">
    <source>
        <dbReference type="ARBA" id="ARBA00022801"/>
    </source>
</evidence>
<keyword evidence="6" id="KW-1185">Reference proteome</keyword>
<dbReference type="SUPFAM" id="SSF55811">
    <property type="entry name" value="Nudix"/>
    <property type="match status" value="1"/>
</dbReference>
<keyword evidence="2 3" id="KW-0378">Hydrolase</keyword>
<evidence type="ECO:0000313" key="6">
    <source>
        <dbReference type="Proteomes" id="UP000180057"/>
    </source>
</evidence>
<dbReference type="PRINTS" id="PR00502">
    <property type="entry name" value="NUDIXFAMILY"/>
</dbReference>
<name>A0A1S2M861_9BACI</name>
<accession>A0A1S2M861</accession>
<dbReference type="Gene3D" id="3.90.79.10">
    <property type="entry name" value="Nucleoside Triphosphate Pyrophosphohydrolase"/>
    <property type="match status" value="1"/>
</dbReference>
<proteinExistence type="inferred from homology"/>
<dbReference type="AlphaFoldDB" id="A0A1S2M861"/>
<dbReference type="Pfam" id="PF00293">
    <property type="entry name" value="NUDIX"/>
    <property type="match status" value="1"/>
</dbReference>
<protein>
    <submittedName>
        <fullName evidence="5">NUDIX hydrolase</fullName>
    </submittedName>
</protein>
<dbReference type="PROSITE" id="PS51462">
    <property type="entry name" value="NUDIX"/>
    <property type="match status" value="1"/>
</dbReference>
<organism evidence="5 6">
    <name type="scientific">Anaerobacillus alkalidiazotrophicus</name>
    <dbReference type="NCBI Taxonomy" id="472963"/>
    <lineage>
        <taxon>Bacteria</taxon>
        <taxon>Bacillati</taxon>
        <taxon>Bacillota</taxon>
        <taxon>Bacilli</taxon>
        <taxon>Bacillales</taxon>
        <taxon>Bacillaceae</taxon>
        <taxon>Anaerobacillus</taxon>
    </lineage>
</organism>
<dbReference type="STRING" id="472963.BKP45_07700"/>
<dbReference type="InterPro" id="IPR000086">
    <property type="entry name" value="NUDIX_hydrolase_dom"/>
</dbReference>